<sequence>MAVSGDEIADVVLKQFETWEKKRRPLDRTNGTREWVPLSGIVFEERTKNSLKCVASATGMKCLPQKQISRAHGVTLHDWHAEILTIRSFNHFILRECQAVLEAEKFDSEYVRRRDEQERTESHFQPFALKDGIAIHMYCSEAPCGDVSMELTMAAQEDATPWPAPNLDEPLLQGRGYFSNLGITRRKPSRPDAPPTLSKSCTDKLALKQGTSLLSSLTSLLVSPENMYITSLVLPSSQLSTIAVERAFSTSGRLSALKGRDWGSGYAFKPFRVLGTEREFAYSRRQTSAKEFVPSNLASSWTPHGNETVIGGTVQGRKQFDVRGASRVCKRRMWRLAAEIGGKAMLPLLEKCLAGGSYAGVKNGELLRHRKFVKEDVRKVMGGWLRNEDGEDFEIGGVDP</sequence>
<dbReference type="PROSITE" id="PS50141">
    <property type="entry name" value="A_DEAMIN_EDITASE"/>
    <property type="match status" value="1"/>
</dbReference>
<dbReference type="EMBL" id="MU251415">
    <property type="protein sequence ID" value="KAG9236093.1"/>
    <property type="molecule type" value="Genomic_DNA"/>
</dbReference>
<dbReference type="InterPro" id="IPR042935">
    <property type="entry name" value="Tad1"/>
</dbReference>
<feature type="domain" description="A to I editase" evidence="1">
    <location>
        <begin position="55"/>
        <end position="362"/>
    </location>
</feature>
<organism evidence="2 3">
    <name type="scientific">Amylocarpus encephaloides</name>
    <dbReference type="NCBI Taxonomy" id="45428"/>
    <lineage>
        <taxon>Eukaryota</taxon>
        <taxon>Fungi</taxon>
        <taxon>Dikarya</taxon>
        <taxon>Ascomycota</taxon>
        <taxon>Pezizomycotina</taxon>
        <taxon>Leotiomycetes</taxon>
        <taxon>Helotiales</taxon>
        <taxon>Helotiales incertae sedis</taxon>
        <taxon>Amylocarpus</taxon>
    </lineage>
</organism>
<evidence type="ECO:0000259" key="1">
    <source>
        <dbReference type="PROSITE" id="PS50141"/>
    </source>
</evidence>
<dbReference type="OrthoDB" id="10268011at2759"/>
<dbReference type="PANTHER" id="PTHR47803:SF1">
    <property type="entry name" value="TRNA-SPECIFIC ADENOSINE DEAMINASE 1"/>
    <property type="match status" value="1"/>
</dbReference>
<dbReference type="SMART" id="SM00552">
    <property type="entry name" value="ADEAMc"/>
    <property type="match status" value="1"/>
</dbReference>
<comment type="caution">
    <text evidence="2">The sequence shown here is derived from an EMBL/GenBank/DDBJ whole genome shotgun (WGS) entry which is preliminary data.</text>
</comment>
<dbReference type="GO" id="GO:0002100">
    <property type="term" value="P:tRNA wobble adenosine to inosine editing"/>
    <property type="evidence" value="ECO:0007669"/>
    <property type="project" value="InterPro"/>
</dbReference>
<protein>
    <submittedName>
        <fullName evidence="2">Adenosine deaminase/editase</fullName>
    </submittedName>
</protein>
<accession>A0A9P7YLS6</accession>
<dbReference type="InterPro" id="IPR002466">
    <property type="entry name" value="A_deamin"/>
</dbReference>
<name>A0A9P7YLS6_9HELO</name>
<reference evidence="2" key="1">
    <citation type="journal article" date="2021" name="IMA Fungus">
        <title>Genomic characterization of three marine fungi, including Emericellopsis atlantica sp. nov. with signatures of a generalist lifestyle and marine biomass degradation.</title>
        <authorList>
            <person name="Hagestad O.C."/>
            <person name="Hou L."/>
            <person name="Andersen J.H."/>
            <person name="Hansen E.H."/>
            <person name="Altermark B."/>
            <person name="Li C."/>
            <person name="Kuhnert E."/>
            <person name="Cox R.J."/>
            <person name="Crous P.W."/>
            <person name="Spatafora J.W."/>
            <person name="Lail K."/>
            <person name="Amirebrahimi M."/>
            <person name="Lipzen A."/>
            <person name="Pangilinan J."/>
            <person name="Andreopoulos W."/>
            <person name="Hayes R.D."/>
            <person name="Ng V."/>
            <person name="Grigoriev I.V."/>
            <person name="Jackson S.A."/>
            <person name="Sutton T.D.S."/>
            <person name="Dobson A.D.W."/>
            <person name="Rama T."/>
        </authorList>
    </citation>
    <scope>NUCLEOTIDE SEQUENCE</scope>
    <source>
        <strain evidence="2">TRa018bII</strain>
    </source>
</reference>
<gene>
    <name evidence="2" type="ORF">BJ875DRAFT_482611</name>
</gene>
<dbReference type="GO" id="GO:0043829">
    <property type="term" value="F:tRNA-specific adenosine-37 deaminase activity"/>
    <property type="evidence" value="ECO:0007669"/>
    <property type="project" value="TreeGrafter"/>
</dbReference>
<evidence type="ECO:0000313" key="3">
    <source>
        <dbReference type="Proteomes" id="UP000824998"/>
    </source>
</evidence>
<dbReference type="Proteomes" id="UP000824998">
    <property type="component" value="Unassembled WGS sequence"/>
</dbReference>
<keyword evidence="3" id="KW-1185">Reference proteome</keyword>
<proteinExistence type="predicted"/>
<dbReference type="AlphaFoldDB" id="A0A9P7YLS6"/>
<dbReference type="GO" id="GO:0003723">
    <property type="term" value="F:RNA binding"/>
    <property type="evidence" value="ECO:0007669"/>
    <property type="project" value="InterPro"/>
</dbReference>
<dbReference type="PANTHER" id="PTHR47803">
    <property type="entry name" value="TRNA-SPECIFIC ADENOSINE DEAMINASE 1"/>
    <property type="match status" value="1"/>
</dbReference>
<evidence type="ECO:0000313" key="2">
    <source>
        <dbReference type="EMBL" id="KAG9236093.1"/>
    </source>
</evidence>
<dbReference type="Pfam" id="PF02137">
    <property type="entry name" value="A_deamin"/>
    <property type="match status" value="1"/>
</dbReference>